<gene>
    <name evidence="2" type="ORF">KI387_018830</name>
</gene>
<dbReference type="Proteomes" id="UP000824469">
    <property type="component" value="Unassembled WGS sequence"/>
</dbReference>
<evidence type="ECO:0000313" key="2">
    <source>
        <dbReference type="EMBL" id="KAH9317061.1"/>
    </source>
</evidence>
<comment type="caution">
    <text evidence="2">The sequence shown here is derived from an EMBL/GenBank/DDBJ whole genome shotgun (WGS) entry which is preliminary data.</text>
</comment>
<sequence>ICACGTPFFHHLILGEIFFVSYGGCSICIEGKPDQTVVLEEVAYWTKMKG</sequence>
<keyword evidence="3" id="KW-1185">Reference proteome</keyword>
<accession>A0AA38LAV4</accession>
<proteinExistence type="predicted"/>
<keyword evidence="1" id="KW-0732">Signal</keyword>
<reference evidence="2 3" key="1">
    <citation type="journal article" date="2021" name="Nat. Plants">
        <title>The Taxus genome provides insights into paclitaxel biosynthesis.</title>
        <authorList>
            <person name="Xiong X."/>
            <person name="Gou J."/>
            <person name="Liao Q."/>
            <person name="Li Y."/>
            <person name="Zhou Q."/>
            <person name="Bi G."/>
            <person name="Li C."/>
            <person name="Du R."/>
            <person name="Wang X."/>
            <person name="Sun T."/>
            <person name="Guo L."/>
            <person name="Liang H."/>
            <person name="Lu P."/>
            <person name="Wu Y."/>
            <person name="Zhang Z."/>
            <person name="Ro D.K."/>
            <person name="Shang Y."/>
            <person name="Huang S."/>
            <person name="Yan J."/>
        </authorList>
    </citation>
    <scope>NUCLEOTIDE SEQUENCE [LARGE SCALE GENOMIC DNA]</scope>
    <source>
        <strain evidence="2">Ta-2019</strain>
    </source>
</reference>
<feature type="non-terminal residue" evidence="2">
    <location>
        <position position="1"/>
    </location>
</feature>
<evidence type="ECO:0000256" key="1">
    <source>
        <dbReference type="SAM" id="SignalP"/>
    </source>
</evidence>
<feature type="chain" id="PRO_5041222906" evidence="1">
    <location>
        <begin position="24"/>
        <end position="50"/>
    </location>
</feature>
<protein>
    <submittedName>
        <fullName evidence="2">Uncharacterized protein</fullName>
    </submittedName>
</protein>
<dbReference type="AlphaFoldDB" id="A0AA38LAV4"/>
<feature type="signal peptide" evidence="1">
    <location>
        <begin position="1"/>
        <end position="23"/>
    </location>
</feature>
<name>A0AA38LAV4_TAXCH</name>
<organism evidence="2 3">
    <name type="scientific">Taxus chinensis</name>
    <name type="common">Chinese yew</name>
    <name type="synonym">Taxus wallichiana var. chinensis</name>
    <dbReference type="NCBI Taxonomy" id="29808"/>
    <lineage>
        <taxon>Eukaryota</taxon>
        <taxon>Viridiplantae</taxon>
        <taxon>Streptophyta</taxon>
        <taxon>Embryophyta</taxon>
        <taxon>Tracheophyta</taxon>
        <taxon>Spermatophyta</taxon>
        <taxon>Pinopsida</taxon>
        <taxon>Pinidae</taxon>
        <taxon>Conifers II</taxon>
        <taxon>Cupressales</taxon>
        <taxon>Taxaceae</taxon>
        <taxon>Taxus</taxon>
    </lineage>
</organism>
<feature type="non-terminal residue" evidence="2">
    <location>
        <position position="50"/>
    </location>
</feature>
<dbReference type="EMBL" id="JAHRHJ020000004">
    <property type="protein sequence ID" value="KAH9317061.1"/>
    <property type="molecule type" value="Genomic_DNA"/>
</dbReference>
<evidence type="ECO:0000313" key="3">
    <source>
        <dbReference type="Proteomes" id="UP000824469"/>
    </source>
</evidence>